<protein>
    <recommendedName>
        <fullName evidence="4">BTB domain-containing protein</fullName>
    </recommendedName>
</protein>
<proteinExistence type="predicted"/>
<reference evidence="2 3" key="1">
    <citation type="submission" date="2015-07" db="EMBL/GenBank/DDBJ databases">
        <title>Comparative genomics of the Sigatoka disease complex on banana suggests a link between parallel evolutionary changes in Pseudocercospora fijiensis and Pseudocercospora eumusae and increased virulence on the banana host.</title>
        <authorList>
            <person name="Chang T.-C."/>
            <person name="Salvucci A."/>
            <person name="Crous P.W."/>
            <person name="Stergiopoulos I."/>
        </authorList>
    </citation>
    <scope>NUCLEOTIDE SEQUENCE [LARGE SCALE GENOMIC DNA]</scope>
    <source>
        <strain evidence="2 3">CBS 116634</strain>
    </source>
</reference>
<dbReference type="AlphaFoldDB" id="A0A139IJ25"/>
<gene>
    <name evidence="2" type="ORF">AC579_9105</name>
</gene>
<evidence type="ECO:0008006" key="4">
    <source>
        <dbReference type="Google" id="ProtNLM"/>
    </source>
</evidence>
<dbReference type="EMBL" id="LFZO01000079">
    <property type="protein sequence ID" value="KXT14546.1"/>
    <property type="molecule type" value="Genomic_DNA"/>
</dbReference>
<comment type="caution">
    <text evidence="2">The sequence shown here is derived from an EMBL/GenBank/DDBJ whole genome shotgun (WGS) entry which is preliminary data.</text>
</comment>
<dbReference type="OrthoDB" id="3649219at2759"/>
<evidence type="ECO:0000313" key="2">
    <source>
        <dbReference type="EMBL" id="KXT14546.1"/>
    </source>
</evidence>
<feature type="region of interest" description="Disordered" evidence="1">
    <location>
        <begin position="224"/>
        <end position="248"/>
    </location>
</feature>
<evidence type="ECO:0000313" key="3">
    <source>
        <dbReference type="Proteomes" id="UP000073492"/>
    </source>
</evidence>
<organism evidence="2 3">
    <name type="scientific">Pseudocercospora musae</name>
    <dbReference type="NCBI Taxonomy" id="113226"/>
    <lineage>
        <taxon>Eukaryota</taxon>
        <taxon>Fungi</taxon>
        <taxon>Dikarya</taxon>
        <taxon>Ascomycota</taxon>
        <taxon>Pezizomycotina</taxon>
        <taxon>Dothideomycetes</taxon>
        <taxon>Dothideomycetidae</taxon>
        <taxon>Mycosphaerellales</taxon>
        <taxon>Mycosphaerellaceae</taxon>
        <taxon>Pseudocercospora</taxon>
    </lineage>
</organism>
<keyword evidence="3" id="KW-1185">Reference proteome</keyword>
<accession>A0A139IJ25</accession>
<sequence length="248" mass="28924">MALTTTTTSSSRTATVRVLLTEAGKNKFVAEVNRAKLEEHSLAFRTFLKEWKVADEIKRTVVLPEGLADFAALQIVLRAIHQYNPPRDRHVIRLVNAIETGERCLVWHAARKMFLEPPEAEVNLRNNIAYKISHEKVTPYSMTKIYEVFRPYHPTFTPYRTMVHQYVWDLLRNNYDSPEDVEELERTIDLLEGLREDVEEKLAVEKPKYEKYLEFQAINQGRRERAAARGRVDGDECSEERLQCRESS</sequence>
<dbReference type="Proteomes" id="UP000073492">
    <property type="component" value="Unassembled WGS sequence"/>
</dbReference>
<evidence type="ECO:0000256" key="1">
    <source>
        <dbReference type="SAM" id="MobiDB-lite"/>
    </source>
</evidence>
<name>A0A139IJ25_9PEZI</name>